<name>A0A6M8HRB6_9PROT</name>
<dbReference type="Proteomes" id="UP000500767">
    <property type="component" value="Chromosome"/>
</dbReference>
<sequence>MTTQPVFSVAPVDPIRGTQHREAVHNLTFEGAVRQLIVQHDAAAPAADEAVCVAKGFGSGSHMNFITGKIAVVIRY</sequence>
<dbReference type="EMBL" id="CP053708">
    <property type="protein sequence ID" value="QKE90840.1"/>
    <property type="molecule type" value="Genomic_DNA"/>
</dbReference>
<gene>
    <name evidence="1" type="ORF">HN018_13045</name>
</gene>
<evidence type="ECO:0000313" key="1">
    <source>
        <dbReference type="EMBL" id="QKE90840.1"/>
    </source>
</evidence>
<dbReference type="RefSeq" id="WP_171836279.1">
    <property type="nucleotide sequence ID" value="NZ_CP053708.1"/>
</dbReference>
<dbReference type="KEGG" id="lck:HN018_13045"/>
<organism evidence="1 2">
    <name type="scientific">Lichenicola cladoniae</name>
    <dbReference type="NCBI Taxonomy" id="1484109"/>
    <lineage>
        <taxon>Bacteria</taxon>
        <taxon>Pseudomonadati</taxon>
        <taxon>Pseudomonadota</taxon>
        <taxon>Alphaproteobacteria</taxon>
        <taxon>Acetobacterales</taxon>
        <taxon>Acetobacteraceae</taxon>
        <taxon>Lichenicola</taxon>
    </lineage>
</organism>
<keyword evidence="2" id="KW-1185">Reference proteome</keyword>
<evidence type="ECO:0000313" key="2">
    <source>
        <dbReference type="Proteomes" id="UP000500767"/>
    </source>
</evidence>
<accession>A0A6M8HRB6</accession>
<proteinExistence type="predicted"/>
<reference evidence="1 2" key="1">
    <citation type="journal article" date="2014" name="World J. Microbiol. Biotechnol.">
        <title>Biodiversity and physiological characteristics of Antarctic and Arctic lichens-associated bacteria.</title>
        <authorList>
            <person name="Lee Y.M."/>
            <person name="Kim E.H."/>
            <person name="Lee H.K."/>
            <person name="Hong S.G."/>
        </authorList>
    </citation>
    <scope>NUCLEOTIDE SEQUENCE [LARGE SCALE GENOMIC DNA]</scope>
    <source>
        <strain evidence="1 2">PAMC 26569</strain>
    </source>
</reference>
<dbReference type="AlphaFoldDB" id="A0A6M8HRB6"/>
<protein>
    <submittedName>
        <fullName evidence="1">Uncharacterized protein</fullName>
    </submittedName>
</protein>